<evidence type="ECO:0000256" key="1">
    <source>
        <dbReference type="SAM" id="MobiDB-lite"/>
    </source>
</evidence>
<dbReference type="EMBL" id="MSFK01000025">
    <property type="protein sequence ID" value="PWY78017.1"/>
    <property type="molecule type" value="Genomic_DNA"/>
</dbReference>
<comment type="caution">
    <text evidence="2">The sequence shown here is derived from an EMBL/GenBank/DDBJ whole genome shotgun (WGS) entry which is preliminary data.</text>
</comment>
<feature type="region of interest" description="Disordered" evidence="1">
    <location>
        <begin position="1"/>
        <end position="47"/>
    </location>
</feature>
<protein>
    <recommendedName>
        <fullName evidence="4">F-box domain-containing protein</fullName>
    </recommendedName>
</protein>
<dbReference type="AlphaFoldDB" id="A0A317VYH8"/>
<proteinExistence type="predicted"/>
<dbReference type="GeneID" id="37118586"/>
<name>A0A317VYH8_9EURO</name>
<reference evidence="2 3" key="1">
    <citation type="submission" date="2016-12" db="EMBL/GenBank/DDBJ databases">
        <title>The genomes of Aspergillus section Nigri reveals drivers in fungal speciation.</title>
        <authorList>
            <consortium name="DOE Joint Genome Institute"/>
            <person name="Vesth T.C."/>
            <person name="Nybo J."/>
            <person name="Theobald S."/>
            <person name="Brandl J."/>
            <person name="Frisvad J.C."/>
            <person name="Nielsen K.F."/>
            <person name="Lyhne E.K."/>
            <person name="Kogle M.E."/>
            <person name="Kuo A."/>
            <person name="Riley R."/>
            <person name="Clum A."/>
            <person name="Nolan M."/>
            <person name="Lipzen A."/>
            <person name="Salamov A."/>
            <person name="Henrissat B."/>
            <person name="Wiebenga A."/>
            <person name="De Vries R.P."/>
            <person name="Grigoriev I.V."/>
            <person name="Mortensen U.H."/>
            <person name="Andersen M.R."/>
            <person name="Baker S.E."/>
        </authorList>
    </citation>
    <scope>NUCLEOTIDE SEQUENCE [LARGE SCALE GENOMIC DNA]</scope>
    <source>
        <strain evidence="2 3">CBS 115572</strain>
    </source>
</reference>
<organism evidence="2 3">
    <name type="scientific">Aspergillus sclerotioniger CBS 115572</name>
    <dbReference type="NCBI Taxonomy" id="1450535"/>
    <lineage>
        <taxon>Eukaryota</taxon>
        <taxon>Fungi</taxon>
        <taxon>Dikarya</taxon>
        <taxon>Ascomycota</taxon>
        <taxon>Pezizomycotina</taxon>
        <taxon>Eurotiomycetes</taxon>
        <taxon>Eurotiomycetidae</taxon>
        <taxon>Eurotiales</taxon>
        <taxon>Aspergillaceae</taxon>
        <taxon>Aspergillus</taxon>
        <taxon>Aspergillus subgen. Circumdati</taxon>
    </lineage>
</organism>
<dbReference type="Proteomes" id="UP000246702">
    <property type="component" value="Unassembled WGS sequence"/>
</dbReference>
<gene>
    <name evidence="2" type="ORF">BO94DRAFT_603727</name>
</gene>
<dbReference type="RefSeq" id="XP_025464529.1">
    <property type="nucleotide sequence ID" value="XM_025616443.1"/>
</dbReference>
<sequence length="166" mass="19529">MKVEKQHYQSQMQLDLKKVKTPEEPSRKKRKKFRESPPSTHRMSLRSSPKITMVKVPPPEIVMIIMDLLDAPQDMDTLLKVFPRWKQNVPETYWRHRFIKDLMLEDEELPGLDDLDWKHVYLEMDLADNSLLGFGYPATDCKAYGENENDLFRSPGKDKIDLSHVS</sequence>
<accession>A0A317VYH8</accession>
<evidence type="ECO:0000313" key="2">
    <source>
        <dbReference type="EMBL" id="PWY78017.1"/>
    </source>
</evidence>
<keyword evidence="3" id="KW-1185">Reference proteome</keyword>
<evidence type="ECO:0000313" key="3">
    <source>
        <dbReference type="Proteomes" id="UP000246702"/>
    </source>
</evidence>
<feature type="compositionally biased region" description="Basic and acidic residues" evidence="1">
    <location>
        <begin position="15"/>
        <end position="26"/>
    </location>
</feature>
<feature type="compositionally biased region" description="Polar residues" evidence="1">
    <location>
        <begin position="37"/>
        <end position="47"/>
    </location>
</feature>
<dbReference type="OrthoDB" id="4485631at2759"/>
<evidence type="ECO:0008006" key="4">
    <source>
        <dbReference type="Google" id="ProtNLM"/>
    </source>
</evidence>